<evidence type="ECO:0000256" key="1">
    <source>
        <dbReference type="ARBA" id="ARBA00004251"/>
    </source>
</evidence>
<dbReference type="InterPro" id="IPR003599">
    <property type="entry name" value="Ig_sub"/>
</dbReference>
<evidence type="ECO:0000256" key="4">
    <source>
        <dbReference type="ARBA" id="ARBA00022729"/>
    </source>
</evidence>
<dbReference type="Gene3D" id="2.60.40.10">
    <property type="entry name" value="Immunoglobulins"/>
    <property type="match status" value="1"/>
</dbReference>
<keyword evidence="10" id="KW-0393">Immunoglobulin domain</keyword>
<dbReference type="SMART" id="SM00408">
    <property type="entry name" value="IGc2"/>
    <property type="match status" value="1"/>
</dbReference>
<keyword evidence="5" id="KW-1133">Transmembrane helix</keyword>
<dbReference type="SMART" id="SM00409">
    <property type="entry name" value="IG"/>
    <property type="match status" value="1"/>
</dbReference>
<sequence>MIESSRIRGRQINKTDIKNLSDQIKKVQTCRQPSRQHQKVTVTCSVSEDCVLPCSFPPAGEETVEWFRQDEHLDHQQLGGRASVFPHLISRGNATLILRRSGLKDRGTYRCHVRTASGEHNAKVILKVEGEAKAPKTHRPYL</sequence>
<dbReference type="GO" id="GO:0071222">
    <property type="term" value="P:cellular response to lipopolysaccharide"/>
    <property type="evidence" value="ECO:0007669"/>
    <property type="project" value="TreeGrafter"/>
</dbReference>
<evidence type="ECO:0000256" key="10">
    <source>
        <dbReference type="ARBA" id="ARBA00023319"/>
    </source>
</evidence>
<evidence type="ECO:0000256" key="5">
    <source>
        <dbReference type="ARBA" id="ARBA00022989"/>
    </source>
</evidence>
<keyword evidence="9" id="KW-0325">Glycoprotein</keyword>
<keyword evidence="2" id="KW-1003">Cell membrane</keyword>
<accession>A0A8D3AKW0</accession>
<evidence type="ECO:0000256" key="9">
    <source>
        <dbReference type="ARBA" id="ARBA00023180"/>
    </source>
</evidence>
<dbReference type="GO" id="GO:0009897">
    <property type="term" value="C:external side of plasma membrane"/>
    <property type="evidence" value="ECO:0007669"/>
    <property type="project" value="TreeGrafter"/>
</dbReference>
<feature type="domain" description="Ig-like" evidence="11">
    <location>
        <begin position="38"/>
        <end position="125"/>
    </location>
</feature>
<evidence type="ECO:0000256" key="3">
    <source>
        <dbReference type="ARBA" id="ARBA00022692"/>
    </source>
</evidence>
<dbReference type="InterPro" id="IPR013098">
    <property type="entry name" value="Ig_I-set"/>
</dbReference>
<evidence type="ECO:0000313" key="13">
    <source>
        <dbReference type="Proteomes" id="UP000694558"/>
    </source>
</evidence>
<dbReference type="InterPro" id="IPR007110">
    <property type="entry name" value="Ig-like_dom"/>
</dbReference>
<dbReference type="InterPro" id="IPR036179">
    <property type="entry name" value="Ig-like_dom_sf"/>
</dbReference>
<dbReference type="SUPFAM" id="SSF48726">
    <property type="entry name" value="Immunoglobulin"/>
    <property type="match status" value="1"/>
</dbReference>
<comment type="subcellular location">
    <subcellularLocation>
        <location evidence="1">Cell membrane</location>
        <topology evidence="1">Single-pass type I membrane protein</topology>
    </subcellularLocation>
</comment>
<dbReference type="Ensembl" id="ENSSMAT00000020054.2">
    <property type="protein sequence ID" value="ENSSMAP00000019810.2"/>
    <property type="gene ID" value="ENSSMAG00000029677.1"/>
</dbReference>
<dbReference type="GO" id="GO:0007166">
    <property type="term" value="P:cell surface receptor signaling pathway"/>
    <property type="evidence" value="ECO:0007669"/>
    <property type="project" value="TreeGrafter"/>
</dbReference>
<evidence type="ECO:0000256" key="8">
    <source>
        <dbReference type="ARBA" id="ARBA00023170"/>
    </source>
</evidence>
<dbReference type="PANTHER" id="PTHR25466">
    <property type="entry name" value="T-LYMPHOCYTE ACTIVATION ANTIGEN"/>
    <property type="match status" value="1"/>
</dbReference>
<dbReference type="Pfam" id="PF07679">
    <property type="entry name" value="I-set"/>
    <property type="match status" value="1"/>
</dbReference>
<dbReference type="AlphaFoldDB" id="A0A8D3AKW0"/>
<organism evidence="12 13">
    <name type="scientific">Scophthalmus maximus</name>
    <name type="common">Turbot</name>
    <name type="synonym">Psetta maxima</name>
    <dbReference type="NCBI Taxonomy" id="52904"/>
    <lineage>
        <taxon>Eukaryota</taxon>
        <taxon>Metazoa</taxon>
        <taxon>Chordata</taxon>
        <taxon>Craniata</taxon>
        <taxon>Vertebrata</taxon>
        <taxon>Euteleostomi</taxon>
        <taxon>Actinopterygii</taxon>
        <taxon>Neopterygii</taxon>
        <taxon>Teleostei</taxon>
        <taxon>Neoteleostei</taxon>
        <taxon>Acanthomorphata</taxon>
        <taxon>Carangaria</taxon>
        <taxon>Pleuronectiformes</taxon>
        <taxon>Pleuronectoidei</taxon>
        <taxon>Scophthalmidae</taxon>
        <taxon>Scophthalmus</taxon>
    </lineage>
</organism>
<reference evidence="12" key="1">
    <citation type="submission" date="2023-05" db="EMBL/GenBank/DDBJ databases">
        <title>High-quality long-read genome of Scophthalmus maximus.</title>
        <authorList>
            <person name="Lien S."/>
            <person name="Martinez P."/>
        </authorList>
    </citation>
    <scope>NUCLEOTIDE SEQUENCE [LARGE SCALE GENOMIC DNA]</scope>
</reference>
<keyword evidence="6" id="KW-0472">Membrane</keyword>
<dbReference type="InterPro" id="IPR003598">
    <property type="entry name" value="Ig_sub2"/>
</dbReference>
<name>A0A8D3AKW0_SCOMX</name>
<dbReference type="PANTHER" id="PTHR25466:SF14">
    <property type="entry name" value="BUTYROPHILIN SUBFAMILY 2 MEMBER A2-LIKE-RELATED"/>
    <property type="match status" value="1"/>
</dbReference>
<evidence type="ECO:0000256" key="2">
    <source>
        <dbReference type="ARBA" id="ARBA00022475"/>
    </source>
</evidence>
<dbReference type="InterPro" id="IPR013783">
    <property type="entry name" value="Ig-like_fold"/>
</dbReference>
<dbReference type="GO" id="GO:0042130">
    <property type="term" value="P:negative regulation of T cell proliferation"/>
    <property type="evidence" value="ECO:0007669"/>
    <property type="project" value="TreeGrafter"/>
</dbReference>
<keyword evidence="7" id="KW-1015">Disulfide bond</keyword>
<dbReference type="GO" id="GO:0042102">
    <property type="term" value="P:positive regulation of T cell proliferation"/>
    <property type="evidence" value="ECO:0007669"/>
    <property type="project" value="TreeGrafter"/>
</dbReference>
<evidence type="ECO:0000313" key="12">
    <source>
        <dbReference type="Ensembl" id="ENSSMAP00000019810.2"/>
    </source>
</evidence>
<evidence type="ECO:0000256" key="7">
    <source>
        <dbReference type="ARBA" id="ARBA00023157"/>
    </source>
</evidence>
<keyword evidence="3" id="KW-0812">Transmembrane</keyword>
<dbReference type="PROSITE" id="PS50835">
    <property type="entry name" value="IG_LIKE"/>
    <property type="match status" value="1"/>
</dbReference>
<keyword evidence="8" id="KW-0675">Receptor</keyword>
<dbReference type="InterPro" id="IPR051713">
    <property type="entry name" value="T-cell_Activation_Regulation"/>
</dbReference>
<reference evidence="12" key="2">
    <citation type="submission" date="2025-08" db="UniProtKB">
        <authorList>
            <consortium name="Ensembl"/>
        </authorList>
    </citation>
    <scope>IDENTIFICATION</scope>
</reference>
<dbReference type="Proteomes" id="UP000694558">
    <property type="component" value="Chromosome 21"/>
</dbReference>
<dbReference type="GO" id="GO:0006955">
    <property type="term" value="P:immune response"/>
    <property type="evidence" value="ECO:0007669"/>
    <property type="project" value="TreeGrafter"/>
</dbReference>
<proteinExistence type="predicted"/>
<evidence type="ECO:0000256" key="6">
    <source>
        <dbReference type="ARBA" id="ARBA00023136"/>
    </source>
</evidence>
<dbReference type="GeneTree" id="ENSGT01000000215671"/>
<protein>
    <recommendedName>
        <fullName evidence="11">Ig-like domain-containing protein</fullName>
    </recommendedName>
</protein>
<keyword evidence="4" id="KW-0732">Signal</keyword>
<evidence type="ECO:0000259" key="11">
    <source>
        <dbReference type="PROSITE" id="PS50835"/>
    </source>
</evidence>
<dbReference type="GO" id="GO:0031295">
    <property type="term" value="P:T cell costimulation"/>
    <property type="evidence" value="ECO:0007669"/>
    <property type="project" value="TreeGrafter"/>
</dbReference>